<keyword evidence="7" id="KW-0539">Nucleus</keyword>
<feature type="compositionally biased region" description="Basic and acidic residues" evidence="8">
    <location>
        <begin position="19"/>
        <end position="50"/>
    </location>
</feature>
<feature type="compositionally biased region" description="Polar residues" evidence="8">
    <location>
        <begin position="113"/>
        <end position="130"/>
    </location>
</feature>
<dbReference type="AlphaFoldDB" id="A0A367KHQ7"/>
<dbReference type="EMBL" id="PJQM01001674">
    <property type="protein sequence ID" value="RCI01765.1"/>
    <property type="molecule type" value="Genomic_DNA"/>
</dbReference>
<dbReference type="PANTHER" id="PTHR16196">
    <property type="entry name" value="CELL CYCLE CONTROL PROTEIN CWF25"/>
    <property type="match status" value="1"/>
</dbReference>
<dbReference type="SMART" id="SM01083">
    <property type="entry name" value="Cir_N"/>
    <property type="match status" value="1"/>
</dbReference>
<evidence type="ECO:0000313" key="11">
    <source>
        <dbReference type="Proteomes" id="UP000253551"/>
    </source>
</evidence>
<dbReference type="InterPro" id="IPR022209">
    <property type="entry name" value="CWC25"/>
</dbReference>
<evidence type="ECO:0000256" key="7">
    <source>
        <dbReference type="ARBA" id="ARBA00023242"/>
    </source>
</evidence>
<dbReference type="OrthoDB" id="21123at2759"/>
<evidence type="ECO:0000256" key="3">
    <source>
        <dbReference type="ARBA" id="ARBA00022664"/>
    </source>
</evidence>
<name>A0A367KHQ7_RHIST</name>
<dbReference type="PANTHER" id="PTHR16196:SF0">
    <property type="entry name" value="PRE-MRNA-SPLICING FACTOR CWC25 HOMOLOG"/>
    <property type="match status" value="1"/>
</dbReference>
<evidence type="ECO:0000256" key="5">
    <source>
        <dbReference type="ARBA" id="ARBA00023054"/>
    </source>
</evidence>
<comment type="subcellular location">
    <subcellularLocation>
        <location evidence="1">Nucleus</location>
    </subcellularLocation>
</comment>
<dbReference type="GO" id="GO:0000398">
    <property type="term" value="P:mRNA splicing, via spliceosome"/>
    <property type="evidence" value="ECO:0007669"/>
    <property type="project" value="TreeGrafter"/>
</dbReference>
<feature type="compositionally biased region" description="Basic and acidic residues" evidence="8">
    <location>
        <begin position="195"/>
        <end position="260"/>
    </location>
</feature>
<evidence type="ECO:0000313" key="10">
    <source>
        <dbReference type="EMBL" id="RCI01765.1"/>
    </source>
</evidence>
<evidence type="ECO:0000256" key="6">
    <source>
        <dbReference type="ARBA" id="ARBA00023187"/>
    </source>
</evidence>
<dbReference type="InterPro" id="IPR051376">
    <property type="entry name" value="CWC25_splicing_factor"/>
</dbReference>
<evidence type="ECO:0000256" key="8">
    <source>
        <dbReference type="SAM" id="MobiDB-lite"/>
    </source>
</evidence>
<dbReference type="Proteomes" id="UP000253551">
    <property type="component" value="Unassembled WGS sequence"/>
</dbReference>
<keyword evidence="6" id="KW-0508">mRNA splicing</keyword>
<dbReference type="STRING" id="4846.A0A367KHQ7"/>
<feature type="compositionally biased region" description="Basic residues" evidence="8">
    <location>
        <begin position="171"/>
        <end position="191"/>
    </location>
</feature>
<evidence type="ECO:0000256" key="1">
    <source>
        <dbReference type="ARBA" id="ARBA00004123"/>
    </source>
</evidence>
<protein>
    <submittedName>
        <fullName evidence="10">RNA-splicing factor</fullName>
    </submittedName>
</protein>
<organism evidence="10 11">
    <name type="scientific">Rhizopus stolonifer</name>
    <name type="common">Rhizopus nigricans</name>
    <dbReference type="NCBI Taxonomy" id="4846"/>
    <lineage>
        <taxon>Eukaryota</taxon>
        <taxon>Fungi</taxon>
        <taxon>Fungi incertae sedis</taxon>
        <taxon>Mucoromycota</taxon>
        <taxon>Mucoromycotina</taxon>
        <taxon>Mucoromycetes</taxon>
        <taxon>Mucorales</taxon>
        <taxon>Mucorineae</taxon>
        <taxon>Rhizopodaceae</taxon>
        <taxon>Rhizopus</taxon>
    </lineage>
</organism>
<keyword evidence="3" id="KW-0507">mRNA processing</keyword>
<keyword evidence="4" id="KW-0747">Spliceosome</keyword>
<evidence type="ECO:0000259" key="9">
    <source>
        <dbReference type="SMART" id="SM01083"/>
    </source>
</evidence>
<keyword evidence="11" id="KW-1185">Reference proteome</keyword>
<keyword evidence="5" id="KW-0175">Coiled coil</keyword>
<sequence length="272" mass="33157">MGSSDLNLKKSWHPSTFKNQERVWKEEQKRKEEDRKLEQLKKELTEERQLQDLQQMQEDAGTKQKSNKLDWMYAGPNANINNGTNENTMEEFLLGKKNVDELLRMKQREEVQAATNLEESRFSLSNSNANNERDIQSKIREDPLLMIKRREQMALKAIVENPMRLKELKRKEKKDKKKKSSKSEKHHHHHSNSSSRDDRKSRDYDHRDDRKSRDYDHRDDRKSRDYVRDDRKSRDYDKDNRKSRDYEREDRKSRDYSRERYSRRRSASPRRR</sequence>
<accession>A0A367KHQ7</accession>
<dbReference type="Pfam" id="PF10197">
    <property type="entry name" value="Cir_N"/>
    <property type="match status" value="1"/>
</dbReference>
<dbReference type="Pfam" id="PF12542">
    <property type="entry name" value="CWC25"/>
    <property type="match status" value="1"/>
</dbReference>
<comment type="caution">
    <text evidence="10">The sequence shown here is derived from an EMBL/GenBank/DDBJ whole genome shotgun (WGS) entry which is preliminary data.</text>
</comment>
<feature type="region of interest" description="Disordered" evidence="8">
    <location>
        <begin position="156"/>
        <end position="272"/>
    </location>
</feature>
<evidence type="ECO:0000256" key="4">
    <source>
        <dbReference type="ARBA" id="ARBA00022728"/>
    </source>
</evidence>
<evidence type="ECO:0000256" key="2">
    <source>
        <dbReference type="ARBA" id="ARBA00006695"/>
    </source>
</evidence>
<gene>
    <name evidence="10" type="primary">CWC25_2</name>
    <name evidence="10" type="ORF">CU098_011818</name>
</gene>
<reference evidence="10 11" key="1">
    <citation type="journal article" date="2018" name="G3 (Bethesda)">
        <title>Phylogenetic and Phylogenomic Definition of Rhizopus Species.</title>
        <authorList>
            <person name="Gryganskyi A.P."/>
            <person name="Golan J."/>
            <person name="Dolatabadi S."/>
            <person name="Mondo S."/>
            <person name="Robb S."/>
            <person name="Idnurm A."/>
            <person name="Muszewska A."/>
            <person name="Steczkiewicz K."/>
            <person name="Masonjones S."/>
            <person name="Liao H.L."/>
            <person name="Gajdeczka M.T."/>
            <person name="Anike F."/>
            <person name="Vuek A."/>
            <person name="Anishchenko I.M."/>
            <person name="Voigt K."/>
            <person name="de Hoog G.S."/>
            <person name="Smith M.E."/>
            <person name="Heitman J."/>
            <person name="Vilgalys R."/>
            <person name="Stajich J.E."/>
        </authorList>
    </citation>
    <scope>NUCLEOTIDE SEQUENCE [LARGE SCALE GENOMIC DNA]</scope>
    <source>
        <strain evidence="10 11">LSU 92-RS-03</strain>
    </source>
</reference>
<dbReference type="InterPro" id="IPR019339">
    <property type="entry name" value="CIR_N_dom"/>
</dbReference>
<feature type="region of interest" description="Disordered" evidence="8">
    <location>
        <begin position="113"/>
        <end position="139"/>
    </location>
</feature>
<feature type="compositionally biased region" description="Basic residues" evidence="8">
    <location>
        <begin position="261"/>
        <end position="272"/>
    </location>
</feature>
<feature type="region of interest" description="Disordered" evidence="8">
    <location>
        <begin position="1"/>
        <end position="68"/>
    </location>
</feature>
<proteinExistence type="inferred from homology"/>
<dbReference type="GO" id="GO:0005684">
    <property type="term" value="C:U2-type spliceosomal complex"/>
    <property type="evidence" value="ECO:0007669"/>
    <property type="project" value="TreeGrafter"/>
</dbReference>
<feature type="domain" description="CBF1-interacting co-repressor CIR N-terminal" evidence="9">
    <location>
        <begin position="11"/>
        <end position="47"/>
    </location>
</feature>
<comment type="similarity">
    <text evidence="2">Belongs to the CWC25 family.</text>
</comment>